<dbReference type="EMBL" id="JAAVSD010000011">
    <property type="protein sequence ID" value="NLR29634.1"/>
    <property type="molecule type" value="Genomic_DNA"/>
</dbReference>
<evidence type="ECO:0000313" key="3">
    <source>
        <dbReference type="Proteomes" id="UP000707477"/>
    </source>
</evidence>
<accession>A0ABX1L5P6</accession>
<keyword evidence="3" id="KW-1185">Reference proteome</keyword>
<feature type="domain" description="Peptidase S33 tripeptidyl aminopeptidase-like C-terminal" evidence="1">
    <location>
        <begin position="126"/>
        <end position="170"/>
    </location>
</feature>
<dbReference type="SUPFAM" id="SSF53474">
    <property type="entry name" value="alpha/beta-Hydrolases"/>
    <property type="match status" value="1"/>
</dbReference>
<dbReference type="InterPro" id="IPR029058">
    <property type="entry name" value="AB_hydrolase_fold"/>
</dbReference>
<dbReference type="RefSeq" id="WP_168849429.1">
    <property type="nucleotide sequence ID" value="NZ_JAAVSD010000011.1"/>
</dbReference>
<dbReference type="Proteomes" id="UP000707477">
    <property type="component" value="Unassembled WGS sequence"/>
</dbReference>
<sequence length="200" mass="22347">MQESLQVAADKGYLTSRVILMGRSAGAYLCYLLLRDGFKADGLVDLYGYSGLDYPEFHMPAGFYEDFPKVLPMNAQAMIQRQPLVTGDMKDRYPLYVSGRQFGTWLSQFLPNMRDADAYSLTPDQLRQLPPTLMIHCTDDPDVPFAAATHVADHLPSAKLIALRQREHDFDRDVTAANLAIYEQIIAFIAAIPAKVRASA</sequence>
<gene>
    <name evidence="2" type="ORF">HEQ44_05490</name>
</gene>
<comment type="caution">
    <text evidence="2">The sequence shown here is derived from an EMBL/GenBank/DDBJ whole genome shotgun (WGS) entry which is preliminary data.</text>
</comment>
<evidence type="ECO:0000313" key="2">
    <source>
        <dbReference type="EMBL" id="NLR29634.1"/>
    </source>
</evidence>
<dbReference type="Pfam" id="PF08386">
    <property type="entry name" value="Abhydrolase_4"/>
    <property type="match status" value="1"/>
</dbReference>
<keyword evidence="2" id="KW-0378">Hydrolase</keyword>
<dbReference type="InterPro" id="IPR013595">
    <property type="entry name" value="Pept_S33_TAP-like_C"/>
</dbReference>
<dbReference type="GO" id="GO:0016787">
    <property type="term" value="F:hydrolase activity"/>
    <property type="evidence" value="ECO:0007669"/>
    <property type="project" value="UniProtKB-KW"/>
</dbReference>
<dbReference type="Gene3D" id="3.40.50.1820">
    <property type="entry name" value="alpha/beta hydrolase"/>
    <property type="match status" value="1"/>
</dbReference>
<evidence type="ECO:0000259" key="1">
    <source>
        <dbReference type="Pfam" id="PF08386"/>
    </source>
</evidence>
<proteinExistence type="predicted"/>
<protein>
    <submittedName>
        <fullName evidence="2">Alpha/beta hydrolase</fullName>
    </submittedName>
</protein>
<reference evidence="2 3" key="1">
    <citation type="submission" date="2020-03" db="EMBL/GenBank/DDBJ databases">
        <authorList>
            <person name="Zhang Z."/>
            <person name="Guo Z."/>
            <person name="Hou Q."/>
            <person name="Shen X."/>
        </authorList>
    </citation>
    <scope>NUCLEOTIDE SEQUENCE [LARGE SCALE GENOMIC DNA]</scope>
    <source>
        <strain evidence="2 3">HBUAS51329</strain>
    </source>
</reference>
<organism evidence="2 3">
    <name type="scientific">Levilactobacillus tujiorum</name>
    <dbReference type="NCBI Taxonomy" id="2912243"/>
    <lineage>
        <taxon>Bacteria</taxon>
        <taxon>Bacillati</taxon>
        <taxon>Bacillota</taxon>
        <taxon>Bacilli</taxon>
        <taxon>Lactobacillales</taxon>
        <taxon>Lactobacillaceae</taxon>
        <taxon>Levilactobacillus</taxon>
    </lineage>
</organism>
<name>A0ABX1L5P6_9LACO</name>